<keyword evidence="3" id="KW-1185">Reference proteome</keyword>
<dbReference type="AlphaFoldDB" id="A0A8S1W815"/>
<proteinExistence type="predicted"/>
<evidence type="ECO:0000313" key="3">
    <source>
        <dbReference type="Proteomes" id="UP000689195"/>
    </source>
</evidence>
<feature type="transmembrane region" description="Helical" evidence="1">
    <location>
        <begin position="130"/>
        <end position="150"/>
    </location>
</feature>
<keyword evidence="1" id="KW-0472">Membrane</keyword>
<evidence type="ECO:0000256" key="1">
    <source>
        <dbReference type="SAM" id="Phobius"/>
    </source>
</evidence>
<accession>A0A8S1W815</accession>
<evidence type="ECO:0008006" key="4">
    <source>
        <dbReference type="Google" id="ProtNLM"/>
    </source>
</evidence>
<sequence>MDYNINLITTPKQTELDIYQQTLNISMNSSFKDIKRKMKNKSLLQYKYFQKLVDKRFPKKDIPFTMLFVDYIQKKKKKLEKLQYYYKFLIKYLYLFQYQKCSQINQQQHLVWILVMKYHFLNYMLENSKYLVLHILLSLLYYWDWLVLYLEQVEDSLLKL</sequence>
<name>A0A8S1W815_9CILI</name>
<reference evidence="2" key="1">
    <citation type="submission" date="2021-01" db="EMBL/GenBank/DDBJ databases">
        <authorList>
            <consortium name="Genoscope - CEA"/>
            <person name="William W."/>
        </authorList>
    </citation>
    <scope>NUCLEOTIDE SEQUENCE</scope>
</reference>
<dbReference type="EMBL" id="CAJJDO010000085">
    <property type="protein sequence ID" value="CAD8185511.1"/>
    <property type="molecule type" value="Genomic_DNA"/>
</dbReference>
<evidence type="ECO:0000313" key="2">
    <source>
        <dbReference type="EMBL" id="CAD8185511.1"/>
    </source>
</evidence>
<dbReference type="Proteomes" id="UP000689195">
    <property type="component" value="Unassembled WGS sequence"/>
</dbReference>
<comment type="caution">
    <text evidence="2">The sequence shown here is derived from an EMBL/GenBank/DDBJ whole genome shotgun (WGS) entry which is preliminary data.</text>
</comment>
<keyword evidence="1" id="KW-1133">Transmembrane helix</keyword>
<protein>
    <recommendedName>
        <fullName evidence="4">Transmembrane protein</fullName>
    </recommendedName>
</protein>
<organism evidence="2 3">
    <name type="scientific">Paramecium pentaurelia</name>
    <dbReference type="NCBI Taxonomy" id="43138"/>
    <lineage>
        <taxon>Eukaryota</taxon>
        <taxon>Sar</taxon>
        <taxon>Alveolata</taxon>
        <taxon>Ciliophora</taxon>
        <taxon>Intramacronucleata</taxon>
        <taxon>Oligohymenophorea</taxon>
        <taxon>Peniculida</taxon>
        <taxon>Parameciidae</taxon>
        <taxon>Paramecium</taxon>
    </lineage>
</organism>
<keyword evidence="1" id="KW-0812">Transmembrane</keyword>
<gene>
    <name evidence="2" type="ORF">PPENT_87.1.T0850121</name>
</gene>